<dbReference type="EMBL" id="CP064782">
    <property type="protein sequence ID" value="QWT48901.1"/>
    <property type="molecule type" value="Genomic_DNA"/>
</dbReference>
<proteinExistence type="predicted"/>
<organism evidence="1 2">
    <name type="scientific">Azospira inquinata</name>
    <dbReference type="NCBI Taxonomy" id="2785627"/>
    <lineage>
        <taxon>Bacteria</taxon>
        <taxon>Pseudomonadati</taxon>
        <taxon>Pseudomonadota</taxon>
        <taxon>Betaproteobacteria</taxon>
        <taxon>Rhodocyclales</taxon>
        <taxon>Rhodocyclaceae</taxon>
        <taxon>Azospira</taxon>
    </lineage>
</organism>
<dbReference type="Proteomes" id="UP000683428">
    <property type="component" value="Chromosome"/>
</dbReference>
<keyword evidence="2" id="KW-1185">Reference proteome</keyword>
<gene>
    <name evidence="1" type="ORF">Azoinq_13910</name>
</gene>
<accession>A0A975XUK6</accession>
<evidence type="ECO:0000313" key="1">
    <source>
        <dbReference type="EMBL" id="QWT48901.1"/>
    </source>
</evidence>
<protein>
    <submittedName>
        <fullName evidence="1">Uncharacterized protein</fullName>
    </submittedName>
</protein>
<dbReference type="RefSeq" id="WP_216128305.1">
    <property type="nucleotide sequence ID" value="NZ_CP064782.1"/>
</dbReference>
<dbReference type="AlphaFoldDB" id="A0A975XUK6"/>
<evidence type="ECO:0000313" key="2">
    <source>
        <dbReference type="Proteomes" id="UP000683428"/>
    </source>
</evidence>
<name>A0A975XUK6_9RHOO</name>
<sequence length="162" mass="17808">MYYINPNAGTLSLNAIDHFAGLVHLALDQGERALTVVRSAQEDCLSNLSRHSQENAPNLSHALGESLKDHAIQFSQDWLDTWISAQEQLIQSFESQAHGINEYLAYSIDKASRATPQEILPAVQLIQETVTSLSDTAAKVTEGLEESLDAATPRGRRPSRSH</sequence>
<reference evidence="1" key="1">
    <citation type="submission" date="2020-11" db="EMBL/GenBank/DDBJ databases">
        <title>Azospira inquinata sp. nov.</title>
        <authorList>
            <person name="Moe W.M."/>
            <person name="Mikes M.C."/>
        </authorList>
    </citation>
    <scope>NUCLEOTIDE SEQUENCE</scope>
    <source>
        <strain evidence="1">Azo-3</strain>
    </source>
</reference>
<dbReference type="KEGG" id="aiq:Azoinq_13910"/>